<dbReference type="RefSeq" id="XP_046060820.1">
    <property type="nucleotide sequence ID" value="XM_046204814.1"/>
</dbReference>
<comment type="caution">
    <text evidence="2">The sequence shown here is derived from an EMBL/GenBank/DDBJ whole genome shotgun (WGS) entry which is preliminary data.</text>
</comment>
<protein>
    <submittedName>
        <fullName evidence="2">Uncharacterized protein</fullName>
    </submittedName>
</protein>
<dbReference type="Proteomes" id="UP000769157">
    <property type="component" value="Unassembled WGS sequence"/>
</dbReference>
<accession>A0A9P8T574</accession>
<evidence type="ECO:0000313" key="3">
    <source>
        <dbReference type="Proteomes" id="UP000769157"/>
    </source>
</evidence>
<feature type="signal peptide" evidence="1">
    <location>
        <begin position="1"/>
        <end position="18"/>
    </location>
</feature>
<evidence type="ECO:0000256" key="1">
    <source>
        <dbReference type="SAM" id="SignalP"/>
    </source>
</evidence>
<feature type="chain" id="PRO_5040263632" evidence="1">
    <location>
        <begin position="19"/>
        <end position="110"/>
    </location>
</feature>
<keyword evidence="1" id="KW-0732">Signal</keyword>
<sequence length="110" mass="11923">MTRISLLLISESWSVSLTSLSSLVRSDGTSLLDWLGNQSVWNNGLWKSKVLSKVVDTFVSESVVVVLPRELGLDVSLGGQGLHGLDNVQVLGIDVIVLDFKVLLSDQDTL</sequence>
<proteinExistence type="predicted"/>
<reference evidence="2" key="2">
    <citation type="submission" date="2021-01" db="EMBL/GenBank/DDBJ databases">
        <authorList>
            <person name="Schikora-Tamarit M.A."/>
        </authorList>
    </citation>
    <scope>NUCLEOTIDE SEQUENCE</scope>
    <source>
        <strain evidence="2">CBS6075</strain>
    </source>
</reference>
<organism evidence="2 3">
    <name type="scientific">Ogataea philodendri</name>
    <dbReference type="NCBI Taxonomy" id="1378263"/>
    <lineage>
        <taxon>Eukaryota</taxon>
        <taxon>Fungi</taxon>
        <taxon>Dikarya</taxon>
        <taxon>Ascomycota</taxon>
        <taxon>Saccharomycotina</taxon>
        <taxon>Pichiomycetes</taxon>
        <taxon>Pichiales</taxon>
        <taxon>Pichiaceae</taxon>
        <taxon>Ogataea</taxon>
    </lineage>
</organism>
<name>A0A9P8T574_9ASCO</name>
<reference evidence="2" key="1">
    <citation type="journal article" date="2021" name="Open Biol.">
        <title>Shared evolutionary footprints suggest mitochondrial oxidative damage underlies multiple complex I losses in fungi.</title>
        <authorList>
            <person name="Schikora-Tamarit M.A."/>
            <person name="Marcet-Houben M."/>
            <person name="Nosek J."/>
            <person name="Gabaldon T."/>
        </authorList>
    </citation>
    <scope>NUCLEOTIDE SEQUENCE</scope>
    <source>
        <strain evidence="2">CBS6075</strain>
    </source>
</reference>
<dbReference type="EMBL" id="JAEUBE010000295">
    <property type="protein sequence ID" value="KAH3665616.1"/>
    <property type="molecule type" value="Genomic_DNA"/>
</dbReference>
<keyword evidence="3" id="KW-1185">Reference proteome</keyword>
<dbReference type="GeneID" id="70235769"/>
<gene>
    <name evidence="2" type="ORF">OGAPHI_003804</name>
</gene>
<dbReference type="AlphaFoldDB" id="A0A9P8T574"/>
<evidence type="ECO:0000313" key="2">
    <source>
        <dbReference type="EMBL" id="KAH3665616.1"/>
    </source>
</evidence>